<dbReference type="InterPro" id="IPR036249">
    <property type="entry name" value="Thioredoxin-like_sf"/>
</dbReference>
<protein>
    <submittedName>
        <fullName evidence="1">Related to Actin patches distal protein 1</fullName>
    </submittedName>
</protein>
<dbReference type="CDD" id="cd03062">
    <property type="entry name" value="TRX_Fd_Sucrase"/>
    <property type="match status" value="1"/>
</dbReference>
<dbReference type="PANTHER" id="PTHR31902">
    <property type="entry name" value="ACTIN PATCHES DISTAL PROTEIN 1"/>
    <property type="match status" value="1"/>
</dbReference>
<dbReference type="PANTHER" id="PTHR31902:SF14">
    <property type="entry name" value="ACTIN PATCHES DISTAL PROTEIN 1"/>
    <property type="match status" value="1"/>
</dbReference>
<evidence type="ECO:0000313" key="1">
    <source>
        <dbReference type="EMBL" id="SSD59275.1"/>
    </source>
</evidence>
<evidence type="ECO:0000313" key="2">
    <source>
        <dbReference type="Proteomes" id="UP000262825"/>
    </source>
</evidence>
<dbReference type="Gene3D" id="3.40.30.10">
    <property type="entry name" value="Glutaredoxin"/>
    <property type="match status" value="1"/>
</dbReference>
<reference evidence="2" key="1">
    <citation type="submission" date="2018-06" db="EMBL/GenBank/DDBJ databases">
        <authorList>
            <person name="Guldener U."/>
        </authorList>
    </citation>
    <scope>NUCLEOTIDE SEQUENCE [LARGE SCALE GENOMIC DNA]</scope>
    <source>
        <strain evidence="2">UTAD17</strain>
    </source>
</reference>
<proteinExistence type="predicted"/>
<organism evidence="1 2">
    <name type="scientific">Saccharomycodes ludwigii</name>
    <dbReference type="NCBI Taxonomy" id="36035"/>
    <lineage>
        <taxon>Eukaryota</taxon>
        <taxon>Fungi</taxon>
        <taxon>Dikarya</taxon>
        <taxon>Ascomycota</taxon>
        <taxon>Saccharomycotina</taxon>
        <taxon>Saccharomycetes</taxon>
        <taxon>Saccharomycodales</taxon>
        <taxon>Saccharomycodaceae</taxon>
        <taxon>Saccharomycodes</taxon>
    </lineage>
</organism>
<dbReference type="OrthoDB" id="10253744at2759"/>
<accession>A0A376B3K7</accession>
<dbReference type="SUPFAM" id="SSF52833">
    <property type="entry name" value="Thioredoxin-like"/>
    <property type="match status" value="1"/>
</dbReference>
<gene>
    <name evidence="1" type="ORF">SCODWIG_01036</name>
</gene>
<dbReference type="VEuPathDB" id="FungiDB:SCODWIG_01036"/>
<sequence length="329" mass="37372">MSGFFGSIVKKLRPTDSNEDLSNEAKIKIESCIETCNPGPGCCEGTVSNKDLETFNKLKIDKETPLMNSSKTNKLHFIIPTSKKDWKHDAVTEFNNDTVPYELFTWVKSNKRKYQNSTLSTAPAEEPFMCNVSSMAIDIMDIDQLKFRKSNVLILPYFITLHNLVFDKVAPLFNELVPLLMNTGGNDATPTFEAIQELCGKYGVTISKSNDRGVIFLCSHTTRDKRCGITAPILLKYFHEFLTDPYDSFRNDSDTREGGYRVAYVNHVGGHKFAANTIIYLNNINDPLLIWLGRVTPKDVQPIVENVLIPEVPRLPYPEKVRCIKKYNW</sequence>
<dbReference type="AlphaFoldDB" id="A0A376B3K7"/>
<keyword evidence="2" id="KW-1185">Reference proteome</keyword>
<dbReference type="InterPro" id="IPR009737">
    <property type="entry name" value="Aim32/Apd1-like"/>
</dbReference>
<name>A0A376B3K7_9ASCO</name>
<dbReference type="EMBL" id="UFAJ01000116">
    <property type="protein sequence ID" value="SSD59275.1"/>
    <property type="molecule type" value="Genomic_DNA"/>
</dbReference>
<dbReference type="Pfam" id="PF06999">
    <property type="entry name" value="Suc_Fer-like"/>
    <property type="match status" value="1"/>
</dbReference>
<dbReference type="Proteomes" id="UP000262825">
    <property type="component" value="Unassembled WGS sequence"/>
</dbReference>